<dbReference type="PROSITE" id="PS00101">
    <property type="entry name" value="HEXAPEP_TRANSFERASES"/>
    <property type="match status" value="1"/>
</dbReference>
<dbReference type="OMA" id="VDHPKYY"/>
<dbReference type="RefSeq" id="XP_005537759.1">
    <property type="nucleotide sequence ID" value="XM_005537702.1"/>
</dbReference>
<dbReference type="OrthoDB" id="2355at2759"/>
<evidence type="ECO:0000256" key="2">
    <source>
        <dbReference type="ARBA" id="ARBA00022556"/>
    </source>
</evidence>
<dbReference type="EMBL" id="AP006498">
    <property type="protein sequence ID" value="BAM81723.1"/>
    <property type="molecule type" value="Genomic_DNA"/>
</dbReference>
<keyword evidence="4" id="KW-0443">Lipid metabolism</keyword>
<keyword evidence="5" id="KW-0012">Acyltransferase</keyword>
<keyword evidence="1" id="KW-0444">Lipid biosynthesis</keyword>
<dbReference type="Pfam" id="PF14602">
    <property type="entry name" value="Hexapep_2"/>
    <property type="match status" value="2"/>
</dbReference>
<dbReference type="PANTHER" id="PTHR43378:SF2">
    <property type="entry name" value="UDP-3-O-ACYLGLUCOSAMINE N-ACYLTRANSFERASE 1, MITOCHONDRIAL-RELATED"/>
    <property type="match status" value="1"/>
</dbReference>
<evidence type="ECO:0000256" key="4">
    <source>
        <dbReference type="ARBA" id="ARBA00023098"/>
    </source>
</evidence>
<keyword evidence="7" id="KW-1185">Reference proteome</keyword>
<accession>M1VK00</accession>
<protein>
    <submittedName>
        <fullName evidence="6">UDP-3-O-[3-hydroxymyristoyl] glucosamine N-acyltransferase</fullName>
    </submittedName>
</protein>
<dbReference type="InterPro" id="IPR001451">
    <property type="entry name" value="Hexapep"/>
</dbReference>
<dbReference type="Gene3D" id="2.160.10.10">
    <property type="entry name" value="Hexapeptide repeat proteins"/>
    <property type="match status" value="1"/>
</dbReference>
<dbReference type="GO" id="GO:0009245">
    <property type="term" value="P:lipid A biosynthetic process"/>
    <property type="evidence" value="ECO:0007669"/>
    <property type="project" value="UniProtKB-KW"/>
</dbReference>
<dbReference type="HOGENOM" id="CLU_049865_3_2_1"/>
<dbReference type="InterPro" id="IPR018357">
    <property type="entry name" value="Hexapep_transf_CS"/>
</dbReference>
<name>M1VK00_CYAM1</name>
<dbReference type="CDD" id="cd03352">
    <property type="entry name" value="LbH_LpxD"/>
    <property type="match status" value="1"/>
</dbReference>
<dbReference type="GO" id="GO:0016020">
    <property type="term" value="C:membrane"/>
    <property type="evidence" value="ECO:0007669"/>
    <property type="project" value="GOC"/>
</dbReference>
<gene>
    <name evidence="6" type="ORF">CYME_CMP067C</name>
</gene>
<dbReference type="NCBIfam" id="TIGR01853">
    <property type="entry name" value="lipid_A_lpxD"/>
    <property type="match status" value="1"/>
</dbReference>
<dbReference type="InterPro" id="IPR007691">
    <property type="entry name" value="LpxD"/>
</dbReference>
<dbReference type="eggNOG" id="ENOG502QV70">
    <property type="taxonomic scope" value="Eukaryota"/>
</dbReference>
<reference evidence="6 7" key="2">
    <citation type="journal article" date="2007" name="BMC Biol.">
        <title>A 100%-complete sequence reveals unusually simple genomic features in the hot-spring red alga Cyanidioschyzon merolae.</title>
        <authorList>
            <person name="Nozaki H."/>
            <person name="Takano H."/>
            <person name="Misumi O."/>
            <person name="Terasawa K."/>
            <person name="Matsuzaki M."/>
            <person name="Maruyama S."/>
            <person name="Nishida K."/>
            <person name="Yagisawa F."/>
            <person name="Yoshida Y."/>
            <person name="Fujiwara T."/>
            <person name="Takio S."/>
            <person name="Tamura K."/>
            <person name="Chung S.J."/>
            <person name="Nakamura S."/>
            <person name="Kuroiwa H."/>
            <person name="Tanaka K."/>
            <person name="Sato N."/>
            <person name="Kuroiwa T."/>
        </authorList>
    </citation>
    <scope>NUCLEOTIDE SEQUENCE [LARGE SCALE GENOMIC DNA]</scope>
    <source>
        <strain evidence="6 7">10D</strain>
    </source>
</reference>
<dbReference type="KEGG" id="cme:CYME_CMP067C"/>
<sequence length="250" mass="27008">MEGEYRLTRSYAVVDITAQVDDSAILEPFACVMARARIGPRTRVGAHSVVGVGVSVGADCCIYHHVTLLNCDIGDRCVIHSGVAIGQDGFGFEVDQQTGKVRKKPQELSVRIGNEVEIGANTCIDRGSWRDTLIEDAVKIDNLVQIGHNVQVGANTFICGQAGVAGSTKIGRYCRFGGRSGAVDHLEIGDHVDVAANSVLTRNAPGHAVYAGFPAMPMREWRHQQVTLRRLSRAGKRQVDVSADDPEFPK</sequence>
<dbReference type="PANTHER" id="PTHR43378">
    <property type="entry name" value="UDP-3-O-ACYLGLUCOSAMINE N-ACYLTRANSFERASE"/>
    <property type="match status" value="1"/>
</dbReference>
<dbReference type="Gramene" id="CMP067CT">
    <property type="protein sequence ID" value="CMP067CT"/>
    <property type="gene ID" value="CMP067C"/>
</dbReference>
<evidence type="ECO:0000256" key="5">
    <source>
        <dbReference type="ARBA" id="ARBA00023315"/>
    </source>
</evidence>
<organism evidence="6 7">
    <name type="scientific">Cyanidioschyzon merolae (strain NIES-3377 / 10D)</name>
    <name type="common">Unicellular red alga</name>
    <dbReference type="NCBI Taxonomy" id="280699"/>
    <lineage>
        <taxon>Eukaryota</taxon>
        <taxon>Rhodophyta</taxon>
        <taxon>Bangiophyceae</taxon>
        <taxon>Cyanidiales</taxon>
        <taxon>Cyanidiaceae</taxon>
        <taxon>Cyanidioschyzon</taxon>
    </lineage>
</organism>
<evidence type="ECO:0000256" key="1">
    <source>
        <dbReference type="ARBA" id="ARBA00022516"/>
    </source>
</evidence>
<dbReference type="GeneID" id="16995961"/>
<dbReference type="AlphaFoldDB" id="M1VK00"/>
<dbReference type="InterPro" id="IPR011004">
    <property type="entry name" value="Trimer_LpxA-like_sf"/>
</dbReference>
<dbReference type="NCBIfam" id="NF002060">
    <property type="entry name" value="PRK00892.1"/>
    <property type="match status" value="1"/>
</dbReference>
<evidence type="ECO:0000313" key="6">
    <source>
        <dbReference type="EMBL" id="BAM81723.1"/>
    </source>
</evidence>
<evidence type="ECO:0000313" key="7">
    <source>
        <dbReference type="Proteomes" id="UP000007014"/>
    </source>
</evidence>
<reference evidence="6 7" key="1">
    <citation type="journal article" date="2004" name="Nature">
        <title>Genome sequence of the ultrasmall unicellular red alga Cyanidioschyzon merolae 10D.</title>
        <authorList>
            <person name="Matsuzaki M."/>
            <person name="Misumi O."/>
            <person name="Shin-i T."/>
            <person name="Maruyama S."/>
            <person name="Takahara M."/>
            <person name="Miyagishima S."/>
            <person name="Mori T."/>
            <person name="Nishida K."/>
            <person name="Yagisawa F."/>
            <person name="Nishida K."/>
            <person name="Yoshida Y."/>
            <person name="Nishimura Y."/>
            <person name="Nakao S."/>
            <person name="Kobayashi T."/>
            <person name="Momoyama Y."/>
            <person name="Higashiyama T."/>
            <person name="Minoda A."/>
            <person name="Sano M."/>
            <person name="Nomoto H."/>
            <person name="Oishi K."/>
            <person name="Hayashi H."/>
            <person name="Ohta F."/>
            <person name="Nishizaka S."/>
            <person name="Haga S."/>
            <person name="Miura S."/>
            <person name="Morishita T."/>
            <person name="Kabeya Y."/>
            <person name="Terasawa K."/>
            <person name="Suzuki Y."/>
            <person name="Ishii Y."/>
            <person name="Asakawa S."/>
            <person name="Takano H."/>
            <person name="Ohta N."/>
            <person name="Kuroiwa H."/>
            <person name="Tanaka K."/>
            <person name="Shimizu N."/>
            <person name="Sugano S."/>
            <person name="Sato N."/>
            <person name="Nozaki H."/>
            <person name="Ogasawara N."/>
            <person name="Kohara Y."/>
            <person name="Kuroiwa T."/>
        </authorList>
    </citation>
    <scope>NUCLEOTIDE SEQUENCE [LARGE SCALE GENOMIC DNA]</scope>
    <source>
        <strain evidence="6 7">10D</strain>
    </source>
</reference>
<dbReference type="GO" id="GO:0016410">
    <property type="term" value="F:N-acyltransferase activity"/>
    <property type="evidence" value="ECO:0007669"/>
    <property type="project" value="InterPro"/>
</dbReference>
<dbReference type="SUPFAM" id="SSF51161">
    <property type="entry name" value="Trimeric LpxA-like enzymes"/>
    <property type="match status" value="1"/>
</dbReference>
<keyword evidence="2" id="KW-0441">Lipid A biosynthesis</keyword>
<proteinExistence type="predicted"/>
<keyword evidence="3" id="KW-0808">Transferase</keyword>
<evidence type="ECO:0000256" key="3">
    <source>
        <dbReference type="ARBA" id="ARBA00022679"/>
    </source>
</evidence>
<dbReference type="Pfam" id="PF00132">
    <property type="entry name" value="Hexapep"/>
    <property type="match status" value="1"/>
</dbReference>
<dbReference type="STRING" id="280699.M1VK00"/>
<dbReference type="Proteomes" id="UP000007014">
    <property type="component" value="Chromosome 16"/>
</dbReference>